<sequence>MTIFHTAFLALLILLSTVSGSPVTSGRKNENIAIALDAVATQNVGFDLEALDHVHGKNFDTDIGTNHDLDDGNQSLEATAEIEERATKFIVSTIGTALRVEMLKYHNAWRAHHSAAALKWNTTLALAALKSARKCVFAHTKSNKYGENIAAGTYTNPAYYASLWYNEVSKYNFNNPGFSSETGHFTAVVWKNTKQIGCALPNMLFCEYYPPGNVLPASNFRTNVLPARSSPKNPAQPSPNIDRSISSKSITDGK</sequence>
<evidence type="ECO:0000313" key="5">
    <source>
        <dbReference type="Proteomes" id="UP001313282"/>
    </source>
</evidence>
<proteinExistence type="predicted"/>
<feature type="signal peptide" evidence="2">
    <location>
        <begin position="1"/>
        <end position="20"/>
    </location>
</feature>
<name>A0AAN8NAR5_9PEZI</name>
<evidence type="ECO:0000256" key="1">
    <source>
        <dbReference type="SAM" id="MobiDB-lite"/>
    </source>
</evidence>
<dbReference type="Gene3D" id="3.40.33.10">
    <property type="entry name" value="CAP"/>
    <property type="match status" value="1"/>
</dbReference>
<keyword evidence="5" id="KW-1185">Reference proteome</keyword>
<feature type="domain" description="SCP" evidence="3">
    <location>
        <begin position="97"/>
        <end position="216"/>
    </location>
</feature>
<dbReference type="PANTHER" id="PTHR10334">
    <property type="entry name" value="CYSTEINE-RICH SECRETORY PROTEIN-RELATED"/>
    <property type="match status" value="1"/>
</dbReference>
<evidence type="ECO:0000256" key="2">
    <source>
        <dbReference type="SAM" id="SignalP"/>
    </source>
</evidence>
<dbReference type="Proteomes" id="UP001313282">
    <property type="component" value="Unassembled WGS sequence"/>
</dbReference>
<accession>A0AAN8NAR5</accession>
<feature type="chain" id="PRO_5043013271" description="SCP domain-containing protein" evidence="2">
    <location>
        <begin position="21"/>
        <end position="254"/>
    </location>
</feature>
<dbReference type="InterPro" id="IPR035940">
    <property type="entry name" value="CAP_sf"/>
</dbReference>
<dbReference type="InterPro" id="IPR001283">
    <property type="entry name" value="CRISP-related"/>
</dbReference>
<organism evidence="4 5">
    <name type="scientific">Orbilia javanica</name>
    <dbReference type="NCBI Taxonomy" id="47235"/>
    <lineage>
        <taxon>Eukaryota</taxon>
        <taxon>Fungi</taxon>
        <taxon>Dikarya</taxon>
        <taxon>Ascomycota</taxon>
        <taxon>Pezizomycotina</taxon>
        <taxon>Orbiliomycetes</taxon>
        <taxon>Orbiliales</taxon>
        <taxon>Orbiliaceae</taxon>
        <taxon>Orbilia</taxon>
    </lineage>
</organism>
<dbReference type="EMBL" id="JAVHNR010000001">
    <property type="protein sequence ID" value="KAK6357770.1"/>
    <property type="molecule type" value="Genomic_DNA"/>
</dbReference>
<feature type="region of interest" description="Disordered" evidence="1">
    <location>
        <begin position="225"/>
        <end position="254"/>
    </location>
</feature>
<feature type="compositionally biased region" description="Polar residues" evidence="1">
    <location>
        <begin position="230"/>
        <end position="254"/>
    </location>
</feature>
<dbReference type="SMART" id="SM00198">
    <property type="entry name" value="SCP"/>
    <property type="match status" value="1"/>
</dbReference>
<dbReference type="InterPro" id="IPR018244">
    <property type="entry name" value="Allrgn_V5/Tpx1_CS"/>
</dbReference>
<protein>
    <recommendedName>
        <fullName evidence="3">SCP domain-containing protein</fullName>
    </recommendedName>
</protein>
<reference evidence="4 5" key="1">
    <citation type="submission" date="2019-10" db="EMBL/GenBank/DDBJ databases">
        <authorList>
            <person name="Palmer J.M."/>
        </authorList>
    </citation>
    <scope>NUCLEOTIDE SEQUENCE [LARGE SCALE GENOMIC DNA]</scope>
    <source>
        <strain evidence="4 5">TWF718</strain>
    </source>
</reference>
<gene>
    <name evidence="4" type="ORF">TWF718_002076</name>
</gene>
<dbReference type="GO" id="GO:0005576">
    <property type="term" value="C:extracellular region"/>
    <property type="evidence" value="ECO:0007669"/>
    <property type="project" value="InterPro"/>
</dbReference>
<dbReference type="Pfam" id="PF00188">
    <property type="entry name" value="CAP"/>
    <property type="match status" value="1"/>
</dbReference>
<comment type="caution">
    <text evidence="4">The sequence shown here is derived from an EMBL/GenBank/DDBJ whole genome shotgun (WGS) entry which is preliminary data.</text>
</comment>
<dbReference type="SUPFAM" id="SSF55797">
    <property type="entry name" value="PR-1-like"/>
    <property type="match status" value="1"/>
</dbReference>
<dbReference type="PRINTS" id="PR00837">
    <property type="entry name" value="V5TPXLIKE"/>
</dbReference>
<dbReference type="AlphaFoldDB" id="A0AAN8NAR5"/>
<dbReference type="InterPro" id="IPR014044">
    <property type="entry name" value="CAP_dom"/>
</dbReference>
<evidence type="ECO:0000259" key="3">
    <source>
        <dbReference type="SMART" id="SM00198"/>
    </source>
</evidence>
<evidence type="ECO:0000313" key="4">
    <source>
        <dbReference type="EMBL" id="KAK6357770.1"/>
    </source>
</evidence>
<keyword evidence="2" id="KW-0732">Signal</keyword>
<dbReference type="PROSITE" id="PS01009">
    <property type="entry name" value="CRISP_1"/>
    <property type="match status" value="1"/>
</dbReference>